<evidence type="ECO:0000313" key="1">
    <source>
        <dbReference type="EMBL" id="TQD92045.1"/>
    </source>
</evidence>
<organism evidence="1 2">
    <name type="scientific">Malus baccata</name>
    <name type="common">Siberian crab apple</name>
    <name type="synonym">Pyrus baccata</name>
    <dbReference type="NCBI Taxonomy" id="106549"/>
    <lineage>
        <taxon>Eukaryota</taxon>
        <taxon>Viridiplantae</taxon>
        <taxon>Streptophyta</taxon>
        <taxon>Embryophyta</taxon>
        <taxon>Tracheophyta</taxon>
        <taxon>Spermatophyta</taxon>
        <taxon>Magnoliopsida</taxon>
        <taxon>eudicotyledons</taxon>
        <taxon>Gunneridae</taxon>
        <taxon>Pentapetalae</taxon>
        <taxon>rosids</taxon>
        <taxon>fabids</taxon>
        <taxon>Rosales</taxon>
        <taxon>Rosaceae</taxon>
        <taxon>Amygdaloideae</taxon>
        <taxon>Maleae</taxon>
        <taxon>Malus</taxon>
    </lineage>
</organism>
<sequence length="54" mass="5820">MMLALNSNLNPNPTNKKIKKIVAIAQDVPSVVAQDNARLIVCAKTDEHATTCSK</sequence>
<accession>A0A540LZX1</accession>
<dbReference type="EMBL" id="VIEB01000403">
    <property type="protein sequence ID" value="TQD92045.1"/>
    <property type="molecule type" value="Genomic_DNA"/>
</dbReference>
<protein>
    <submittedName>
        <fullName evidence="1">Uncharacterized protein</fullName>
    </submittedName>
</protein>
<evidence type="ECO:0000313" key="2">
    <source>
        <dbReference type="Proteomes" id="UP000315295"/>
    </source>
</evidence>
<comment type="caution">
    <text evidence="1">The sequence shown here is derived from an EMBL/GenBank/DDBJ whole genome shotgun (WGS) entry which is preliminary data.</text>
</comment>
<reference evidence="1 2" key="1">
    <citation type="journal article" date="2019" name="G3 (Bethesda)">
        <title>Sequencing of a Wild Apple (Malus baccata) Genome Unravels the Differences Between Cultivated and Wild Apple Species Regarding Disease Resistance and Cold Tolerance.</title>
        <authorList>
            <person name="Chen X."/>
        </authorList>
    </citation>
    <scope>NUCLEOTIDE SEQUENCE [LARGE SCALE GENOMIC DNA]</scope>
    <source>
        <strain evidence="2">cv. Shandingzi</strain>
        <tissue evidence="1">Leaves</tissue>
    </source>
</reference>
<keyword evidence="2" id="KW-1185">Reference proteome</keyword>
<name>A0A540LZX1_MALBA</name>
<gene>
    <name evidence="1" type="ORF">C1H46_022370</name>
</gene>
<dbReference type="Proteomes" id="UP000315295">
    <property type="component" value="Unassembled WGS sequence"/>
</dbReference>
<dbReference type="AlphaFoldDB" id="A0A540LZX1"/>
<proteinExistence type="predicted"/>